<dbReference type="Proteomes" id="UP000625711">
    <property type="component" value="Unassembled WGS sequence"/>
</dbReference>
<evidence type="ECO:0000313" key="1">
    <source>
        <dbReference type="EMBL" id="KAF7266150.1"/>
    </source>
</evidence>
<accession>A0A834HPD6</accession>
<sequence length="106" mass="12143">MLRKLSTNYKIFYFDSWTGQLPSPWSLRLEHDHFPLRPLAPPATGSSMNFQLIHIPSIYIGAAEFCMLELMDNGEEMQQIVKFLTATEETFPINSIKTANAHDQVL</sequence>
<name>A0A834HPD6_RHYFE</name>
<dbReference type="AlphaFoldDB" id="A0A834HPD6"/>
<comment type="caution">
    <text evidence="1">The sequence shown here is derived from an EMBL/GenBank/DDBJ whole genome shotgun (WGS) entry which is preliminary data.</text>
</comment>
<protein>
    <submittedName>
        <fullName evidence="1">Uncharacterized protein</fullName>
    </submittedName>
</protein>
<dbReference type="EMBL" id="JAACXV010014560">
    <property type="protein sequence ID" value="KAF7266150.1"/>
    <property type="molecule type" value="Genomic_DNA"/>
</dbReference>
<proteinExistence type="predicted"/>
<reference evidence="1" key="1">
    <citation type="submission" date="2020-08" db="EMBL/GenBank/DDBJ databases">
        <title>Genome sequencing and assembly of the red palm weevil Rhynchophorus ferrugineus.</title>
        <authorList>
            <person name="Dias G.B."/>
            <person name="Bergman C.M."/>
            <person name="Manee M."/>
        </authorList>
    </citation>
    <scope>NUCLEOTIDE SEQUENCE</scope>
    <source>
        <strain evidence="1">AA-2017</strain>
        <tissue evidence="1">Whole larva</tissue>
    </source>
</reference>
<organism evidence="1 2">
    <name type="scientific">Rhynchophorus ferrugineus</name>
    <name type="common">Red palm weevil</name>
    <name type="synonym">Curculio ferrugineus</name>
    <dbReference type="NCBI Taxonomy" id="354439"/>
    <lineage>
        <taxon>Eukaryota</taxon>
        <taxon>Metazoa</taxon>
        <taxon>Ecdysozoa</taxon>
        <taxon>Arthropoda</taxon>
        <taxon>Hexapoda</taxon>
        <taxon>Insecta</taxon>
        <taxon>Pterygota</taxon>
        <taxon>Neoptera</taxon>
        <taxon>Endopterygota</taxon>
        <taxon>Coleoptera</taxon>
        <taxon>Polyphaga</taxon>
        <taxon>Cucujiformia</taxon>
        <taxon>Curculionidae</taxon>
        <taxon>Dryophthorinae</taxon>
        <taxon>Rhynchophorus</taxon>
    </lineage>
</organism>
<keyword evidence="2" id="KW-1185">Reference proteome</keyword>
<gene>
    <name evidence="1" type="ORF">GWI33_020520</name>
</gene>
<evidence type="ECO:0000313" key="2">
    <source>
        <dbReference type="Proteomes" id="UP000625711"/>
    </source>
</evidence>